<evidence type="ECO:0000259" key="8">
    <source>
        <dbReference type="PROSITE" id="PS50893"/>
    </source>
</evidence>
<keyword evidence="3" id="KW-0813">Transport</keyword>
<dbReference type="PANTHER" id="PTHR42788">
    <property type="entry name" value="TAURINE IMPORT ATP-BINDING PROTEIN-RELATED"/>
    <property type="match status" value="1"/>
</dbReference>
<dbReference type="Gene3D" id="3.40.50.300">
    <property type="entry name" value="P-loop containing nucleotide triphosphate hydrolases"/>
    <property type="match status" value="2"/>
</dbReference>
<evidence type="ECO:0000256" key="6">
    <source>
        <dbReference type="ARBA" id="ARBA00022840"/>
    </source>
</evidence>
<dbReference type="InterPro" id="IPR050166">
    <property type="entry name" value="ABC_transporter_ATP-bind"/>
</dbReference>
<comment type="subcellular location">
    <subcellularLocation>
        <location evidence="1">Cell membrane</location>
        <topology evidence="1">Peripheral membrane protein</topology>
    </subcellularLocation>
</comment>
<protein>
    <submittedName>
        <fullName evidence="9">ABC transporter ATP-binding protein</fullName>
    </submittedName>
</protein>
<dbReference type="PROSITE" id="PS50893">
    <property type="entry name" value="ABC_TRANSPORTER_2"/>
    <property type="match status" value="2"/>
</dbReference>
<evidence type="ECO:0000256" key="5">
    <source>
        <dbReference type="ARBA" id="ARBA00022741"/>
    </source>
</evidence>
<dbReference type="InterPro" id="IPR003593">
    <property type="entry name" value="AAA+_ATPase"/>
</dbReference>
<evidence type="ECO:0000256" key="3">
    <source>
        <dbReference type="ARBA" id="ARBA00022448"/>
    </source>
</evidence>
<evidence type="ECO:0000313" key="9">
    <source>
        <dbReference type="EMBL" id="MFD1343842.1"/>
    </source>
</evidence>
<reference evidence="10" key="1">
    <citation type="journal article" date="2019" name="Int. J. Syst. Evol. Microbiol.">
        <title>The Global Catalogue of Microorganisms (GCM) 10K type strain sequencing project: providing services to taxonomists for standard genome sequencing and annotation.</title>
        <authorList>
            <consortium name="The Broad Institute Genomics Platform"/>
            <consortium name="The Broad Institute Genome Sequencing Center for Infectious Disease"/>
            <person name="Wu L."/>
            <person name="Ma J."/>
        </authorList>
    </citation>
    <scope>NUCLEOTIDE SEQUENCE [LARGE SCALE GENOMIC DNA]</scope>
    <source>
        <strain evidence="10">CCUG 62953</strain>
    </source>
</reference>
<dbReference type="GO" id="GO:0005524">
    <property type="term" value="F:ATP binding"/>
    <property type="evidence" value="ECO:0007669"/>
    <property type="project" value="UniProtKB-KW"/>
</dbReference>
<name>A0ABW3ZL01_9RHOB</name>
<proteinExistence type="inferred from homology"/>
<dbReference type="EMBL" id="JBHTMU010000032">
    <property type="protein sequence ID" value="MFD1343842.1"/>
    <property type="molecule type" value="Genomic_DNA"/>
</dbReference>
<dbReference type="InterPro" id="IPR027417">
    <property type="entry name" value="P-loop_NTPase"/>
</dbReference>
<keyword evidence="6 9" id="KW-0067">ATP-binding</keyword>
<dbReference type="NCBIfam" id="TIGR01184">
    <property type="entry name" value="ntrCD"/>
    <property type="match status" value="1"/>
</dbReference>
<accession>A0ABW3ZL01</accession>
<dbReference type="InterPro" id="IPR003439">
    <property type="entry name" value="ABC_transporter-like_ATP-bd"/>
</dbReference>
<keyword evidence="4" id="KW-1003">Cell membrane</keyword>
<evidence type="ECO:0000313" key="10">
    <source>
        <dbReference type="Proteomes" id="UP001597135"/>
    </source>
</evidence>
<feature type="domain" description="ABC transporter" evidence="8">
    <location>
        <begin position="4"/>
        <end position="237"/>
    </location>
</feature>
<dbReference type="CDD" id="cd03293">
    <property type="entry name" value="ABC_NrtD_SsuB_transporters"/>
    <property type="match status" value="2"/>
</dbReference>
<evidence type="ECO:0000256" key="1">
    <source>
        <dbReference type="ARBA" id="ARBA00004202"/>
    </source>
</evidence>
<evidence type="ECO:0000256" key="2">
    <source>
        <dbReference type="ARBA" id="ARBA00005417"/>
    </source>
</evidence>
<keyword evidence="10" id="KW-1185">Reference proteome</keyword>
<organism evidence="9 10">
    <name type="scientific">Litorisediminicola beolgyonensis</name>
    <dbReference type="NCBI Taxonomy" id="1173614"/>
    <lineage>
        <taxon>Bacteria</taxon>
        <taxon>Pseudomonadati</taxon>
        <taxon>Pseudomonadota</taxon>
        <taxon>Alphaproteobacteria</taxon>
        <taxon>Rhodobacterales</taxon>
        <taxon>Paracoccaceae</taxon>
        <taxon>Litorisediminicola</taxon>
    </lineage>
</organism>
<dbReference type="SMART" id="SM00382">
    <property type="entry name" value="AAA"/>
    <property type="match status" value="2"/>
</dbReference>
<comment type="caution">
    <text evidence="9">The sequence shown here is derived from an EMBL/GenBank/DDBJ whole genome shotgun (WGS) entry which is preliminary data.</text>
</comment>
<dbReference type="RefSeq" id="WP_386805132.1">
    <property type="nucleotide sequence ID" value="NZ_JBHTMU010000032.1"/>
</dbReference>
<dbReference type="Proteomes" id="UP001597135">
    <property type="component" value="Unassembled WGS sequence"/>
</dbReference>
<dbReference type="SUPFAM" id="SSF52540">
    <property type="entry name" value="P-loop containing nucleoside triphosphate hydrolases"/>
    <property type="match status" value="2"/>
</dbReference>
<evidence type="ECO:0000256" key="7">
    <source>
        <dbReference type="ARBA" id="ARBA00023136"/>
    </source>
</evidence>
<dbReference type="PROSITE" id="PS00211">
    <property type="entry name" value="ABC_TRANSPORTER_1"/>
    <property type="match status" value="1"/>
</dbReference>
<dbReference type="Pfam" id="PF00005">
    <property type="entry name" value="ABC_tran"/>
    <property type="match status" value="2"/>
</dbReference>
<comment type="similarity">
    <text evidence="2">Belongs to the ABC transporter superfamily.</text>
</comment>
<gene>
    <name evidence="9" type="ORF">ACFQ4E_15550</name>
</gene>
<dbReference type="InterPro" id="IPR017871">
    <property type="entry name" value="ABC_transporter-like_CS"/>
</dbReference>
<evidence type="ECO:0000256" key="4">
    <source>
        <dbReference type="ARBA" id="ARBA00022475"/>
    </source>
</evidence>
<sequence length="560" mass="61209">MGILSLDHVSKSFGDGAGRTEVLRDITLEVEEGEFLVLLGFSGTGKTTLINLLAGLDTPSRGTVSFRGEKITGPGPERGVIFQNYSLMPWLTVNGNVALAVDAIFPGLSAQEKAAKVDHYVSMVGLSHAATRRPAELSGGMRQRVNVARALAMNPEVLLLDEPLSALDALTRANIADEIERIWEGDKKTCVLITNDVDEAIVLADRIIALNPDGSLGDEFRVTIPRPRDRTAMNHDATFKRLRADVTKFLMDVGIKARIEGSRMLPDVTPIHGVPAAVAKAQDGLIDTRFLDFSQLNKVYPTPKGPLTVVEDFDLKIDRGEFISLIGHSGCGKSTVLTMAAGLNDISSGAIKLDGRHVEGADPERAVVFQAPSLFPWLTARENVSVGADKVYPKASRAERQDVVEYYLERVGLADAMDKPASELSNGMKQRVGIARAFALSPKLLLLDEPFGMLDSLTRWELQEVLMEVWSRTKVTAICVTHDVDEAILLADRVVMMTNGPNATIGKITDVKLPRPRTRTALLEHPDYYAYRQEVLDFLEEYEHGAKPRSKPAPKPIAAE</sequence>
<keyword evidence="5" id="KW-0547">Nucleotide-binding</keyword>
<keyword evidence="7" id="KW-0472">Membrane</keyword>
<dbReference type="PANTHER" id="PTHR42788:SF7">
    <property type="entry name" value="NITRATE ABC TRANSPORTER ATP-BINDING PROTEIN"/>
    <property type="match status" value="1"/>
</dbReference>
<feature type="domain" description="ABC transporter" evidence="8">
    <location>
        <begin position="291"/>
        <end position="524"/>
    </location>
</feature>
<dbReference type="InterPro" id="IPR005890">
    <property type="entry name" value="NO3_transporter_ATP-bd-like"/>
</dbReference>